<feature type="region of interest" description="Disordered" evidence="2">
    <location>
        <begin position="181"/>
        <end position="213"/>
    </location>
</feature>
<dbReference type="GeneTree" id="ENSGT00390000018333"/>
<evidence type="ECO:0000256" key="2">
    <source>
        <dbReference type="SAM" id="MobiDB-lite"/>
    </source>
</evidence>
<feature type="coiled-coil region" evidence="1">
    <location>
        <begin position="259"/>
        <end position="409"/>
    </location>
</feature>
<sequence>VDRGRGREWFPAGLKGVYCRTLQFHWDSSTPCCCCCYHPVHPPHRSQQVWTLVSQKAVWELLSAAGTSLKTKNRPSSTSKAEKTKKVQFRPQAKSACILTNKPTDDLLSKEEEYRLINAELEAKTADLVRQAEKLIREQSEVLSRPLSNVVLSDSEDIEDSSTTKFEPCLVEDSSIKVGPKNKFTLTSQNSKHGKKPQNKSLRAKASHDSAAVDGNTDFSLAKTIQELEEKINASNEKDVEDLCSAEDFPGSGVSDAHIRVFKAKLRILQEELDQLSSEYYKKDDENAILSAKIKELEEDRARLQRTTNIQQTQIEKHKALAEESSKKCDGLQAQVSALNKELETLKRSQKQAGAVHSTVEIRLNRALEEVERLKTQLSKTKQMNKDKIGEEQESKERLLTENNMLKKQKAELITGFKKQLKLIDILKRQKMHFEAAKLLSFTEEEFMKALDWGKL</sequence>
<reference evidence="3" key="1">
    <citation type="submission" date="2025-08" db="UniProtKB">
        <authorList>
            <consortium name="Ensembl"/>
        </authorList>
    </citation>
    <scope>IDENTIFICATION</scope>
</reference>
<accession>A0A3B3B8J4</accession>
<dbReference type="PaxDb" id="30732-ENSOMEP00000001353"/>
<feature type="compositionally biased region" description="Basic residues" evidence="2">
    <location>
        <begin position="192"/>
        <end position="205"/>
    </location>
</feature>
<dbReference type="PANTHER" id="PTHR23313:SF0">
    <property type="entry name" value="TESTIS-EXPRESSED PROTEIN 9"/>
    <property type="match status" value="1"/>
</dbReference>
<dbReference type="Gene3D" id="1.10.287.1490">
    <property type="match status" value="1"/>
</dbReference>
<evidence type="ECO:0000256" key="1">
    <source>
        <dbReference type="SAM" id="Coils"/>
    </source>
</evidence>
<organism evidence="3 4">
    <name type="scientific">Oryzias melastigma</name>
    <name type="common">Marine medaka</name>
    <dbReference type="NCBI Taxonomy" id="30732"/>
    <lineage>
        <taxon>Eukaryota</taxon>
        <taxon>Metazoa</taxon>
        <taxon>Chordata</taxon>
        <taxon>Craniata</taxon>
        <taxon>Vertebrata</taxon>
        <taxon>Euteleostomi</taxon>
        <taxon>Actinopterygii</taxon>
        <taxon>Neopterygii</taxon>
        <taxon>Teleostei</taxon>
        <taxon>Neoteleostei</taxon>
        <taxon>Acanthomorphata</taxon>
        <taxon>Ovalentaria</taxon>
        <taxon>Atherinomorphae</taxon>
        <taxon>Beloniformes</taxon>
        <taxon>Adrianichthyidae</taxon>
        <taxon>Oryziinae</taxon>
        <taxon>Oryzias</taxon>
    </lineage>
</organism>
<dbReference type="Ensembl" id="ENSOMET00000014328.1">
    <property type="protein sequence ID" value="ENSOMEP00000001353.1"/>
    <property type="gene ID" value="ENSOMEG00000002240.1"/>
</dbReference>
<evidence type="ECO:0000313" key="3">
    <source>
        <dbReference type="Ensembl" id="ENSOMEP00000001353.1"/>
    </source>
</evidence>
<keyword evidence="4" id="KW-1185">Reference proteome</keyword>
<name>A0A3B3B8J4_ORYME</name>
<dbReference type="AlphaFoldDB" id="A0A3B3B8J4"/>
<proteinExistence type="predicted"/>
<keyword evidence="1" id="KW-0175">Coiled coil</keyword>
<evidence type="ECO:0000313" key="4">
    <source>
        <dbReference type="Proteomes" id="UP000261560"/>
    </source>
</evidence>
<dbReference type="PANTHER" id="PTHR23313">
    <property type="entry name" value="TSEC1-RELATED"/>
    <property type="match status" value="1"/>
</dbReference>
<protein>
    <submittedName>
        <fullName evidence="3">Testis expressed 9</fullName>
    </submittedName>
</protein>
<dbReference type="Proteomes" id="UP000261560">
    <property type="component" value="Unplaced"/>
</dbReference>
<reference evidence="3" key="2">
    <citation type="submission" date="2025-09" db="UniProtKB">
        <authorList>
            <consortium name="Ensembl"/>
        </authorList>
    </citation>
    <scope>IDENTIFICATION</scope>
</reference>
<dbReference type="STRING" id="30732.ENSOMEP00000001353"/>